<evidence type="ECO:0000256" key="1">
    <source>
        <dbReference type="PROSITE-ProRule" id="PRU00703"/>
    </source>
</evidence>
<dbReference type="Gene3D" id="3.10.580.10">
    <property type="entry name" value="CBS-domain"/>
    <property type="match status" value="1"/>
</dbReference>
<dbReference type="Proteomes" id="UP000481043">
    <property type="component" value="Unassembled WGS sequence"/>
</dbReference>
<protein>
    <submittedName>
        <fullName evidence="3">CBS domain-containing protein</fullName>
    </submittedName>
</protein>
<dbReference type="SUPFAM" id="SSF54631">
    <property type="entry name" value="CBS-domain pair"/>
    <property type="match status" value="1"/>
</dbReference>
<evidence type="ECO:0000313" key="3">
    <source>
        <dbReference type="EMBL" id="NEY72702.1"/>
    </source>
</evidence>
<reference evidence="3 4" key="1">
    <citation type="submission" date="2020-02" db="EMBL/GenBank/DDBJ databases">
        <title>Bacillus aquiflavi sp. nov., isolated from yellow water of strong flavor Chinese baijiu in Yibin region of China.</title>
        <authorList>
            <person name="Xie J."/>
        </authorList>
    </citation>
    <scope>NUCLEOTIDE SEQUENCE [LARGE SCALE GENOMIC DNA]</scope>
    <source>
        <strain evidence="3 4">SA4</strain>
    </source>
</reference>
<dbReference type="PROSITE" id="PS51371">
    <property type="entry name" value="CBS"/>
    <property type="match status" value="1"/>
</dbReference>
<dbReference type="RefSeq" id="WP_163180152.1">
    <property type="nucleotide sequence ID" value="NZ_JAAIWM010000004.1"/>
</dbReference>
<dbReference type="EMBL" id="JAAIWM010000004">
    <property type="protein sequence ID" value="NEY72702.1"/>
    <property type="molecule type" value="Genomic_DNA"/>
</dbReference>
<sequence>MLTSSKDIKNAERFEVAFNQIHEALKRIVKIKDDRFTVLVRVGSKHHQIIDTYKEDLEQYAKLRNSLVHDKVEIGYYIAEPHTNIVEHIEKIATIFKRPNHALSIATKNVIFFQEEDHIQKVIQGIKRFSYSQYPIYRGKRCIGLLTTESIVKWMATNIADSKVELTNILVSDIMQYEKAHPISFVPKSINIFEIEELFEEAHKTRSTLEAVIITENGQPDQVPLGIITAWDLIEIDYTID</sequence>
<comment type="caution">
    <text evidence="3">The sequence shown here is derived from an EMBL/GenBank/DDBJ whole genome shotgun (WGS) entry which is preliminary data.</text>
</comment>
<feature type="domain" description="CBS" evidence="2">
    <location>
        <begin position="106"/>
        <end position="162"/>
    </location>
</feature>
<keyword evidence="1" id="KW-0129">CBS domain</keyword>
<dbReference type="Pfam" id="PF00571">
    <property type="entry name" value="CBS"/>
    <property type="match status" value="2"/>
</dbReference>
<dbReference type="InterPro" id="IPR000644">
    <property type="entry name" value="CBS_dom"/>
</dbReference>
<organism evidence="3 4">
    <name type="scientific">Bacillus mesophilus</name>
    <dbReference type="NCBI Taxonomy" id="1808955"/>
    <lineage>
        <taxon>Bacteria</taxon>
        <taxon>Bacillati</taxon>
        <taxon>Bacillota</taxon>
        <taxon>Bacilli</taxon>
        <taxon>Bacillales</taxon>
        <taxon>Bacillaceae</taxon>
        <taxon>Bacillus</taxon>
    </lineage>
</organism>
<accession>A0A6M0Q8L6</accession>
<proteinExistence type="predicted"/>
<evidence type="ECO:0000259" key="2">
    <source>
        <dbReference type="PROSITE" id="PS51371"/>
    </source>
</evidence>
<keyword evidence="4" id="KW-1185">Reference proteome</keyword>
<dbReference type="InterPro" id="IPR046342">
    <property type="entry name" value="CBS_dom_sf"/>
</dbReference>
<dbReference type="AlphaFoldDB" id="A0A6M0Q8L6"/>
<evidence type="ECO:0000313" key="4">
    <source>
        <dbReference type="Proteomes" id="UP000481043"/>
    </source>
</evidence>
<gene>
    <name evidence="3" type="ORF">G4D63_13275</name>
</gene>
<name>A0A6M0Q8L6_9BACI</name>